<gene>
    <name evidence="1" type="primary">RvY_16186</name>
    <name evidence="1" type="synonym">RvY_16186.1</name>
    <name evidence="1" type="ORF">RvY_16186-1</name>
</gene>
<sequence>MTRDATLDWKFDLPHGIISPFSAASRSTFSVPSLFSRLNLVHALPGFEESEERLTGSHAVRFRRRDRRIKQRMVSYASVGHLPDLRFWCCPLFQNPSSIFHWRRFKLQESVEK</sequence>
<reference evidence="1 2" key="1">
    <citation type="journal article" date="2016" name="Nat. Commun.">
        <title>Extremotolerant tardigrade genome and improved radiotolerance of human cultured cells by tardigrade-unique protein.</title>
        <authorList>
            <person name="Hashimoto T."/>
            <person name="Horikawa D.D."/>
            <person name="Saito Y."/>
            <person name="Kuwahara H."/>
            <person name="Kozuka-Hata H."/>
            <person name="Shin-I T."/>
            <person name="Minakuchi Y."/>
            <person name="Ohishi K."/>
            <person name="Motoyama A."/>
            <person name="Aizu T."/>
            <person name="Enomoto A."/>
            <person name="Kondo K."/>
            <person name="Tanaka S."/>
            <person name="Hara Y."/>
            <person name="Koshikawa S."/>
            <person name="Sagara H."/>
            <person name="Miura T."/>
            <person name="Yokobori S."/>
            <person name="Miyagawa K."/>
            <person name="Suzuki Y."/>
            <person name="Kubo T."/>
            <person name="Oyama M."/>
            <person name="Kohara Y."/>
            <person name="Fujiyama A."/>
            <person name="Arakawa K."/>
            <person name="Katayama T."/>
            <person name="Toyoda A."/>
            <person name="Kunieda T."/>
        </authorList>
    </citation>
    <scope>NUCLEOTIDE SEQUENCE [LARGE SCALE GENOMIC DNA]</scope>
    <source>
        <strain evidence="1 2">YOKOZUNA-1</strain>
    </source>
</reference>
<organism evidence="1 2">
    <name type="scientific">Ramazzottius varieornatus</name>
    <name type="common">Water bear</name>
    <name type="synonym">Tardigrade</name>
    <dbReference type="NCBI Taxonomy" id="947166"/>
    <lineage>
        <taxon>Eukaryota</taxon>
        <taxon>Metazoa</taxon>
        <taxon>Ecdysozoa</taxon>
        <taxon>Tardigrada</taxon>
        <taxon>Eutardigrada</taxon>
        <taxon>Parachela</taxon>
        <taxon>Hypsibioidea</taxon>
        <taxon>Ramazzottiidae</taxon>
        <taxon>Ramazzottius</taxon>
    </lineage>
</organism>
<name>A0A1D1VXK1_RAMVA</name>
<dbReference type="EMBL" id="BDGG01000013">
    <property type="protein sequence ID" value="GAV06160.1"/>
    <property type="molecule type" value="Genomic_DNA"/>
</dbReference>
<proteinExistence type="predicted"/>
<keyword evidence="2" id="KW-1185">Reference proteome</keyword>
<comment type="caution">
    <text evidence="1">The sequence shown here is derived from an EMBL/GenBank/DDBJ whole genome shotgun (WGS) entry which is preliminary data.</text>
</comment>
<dbReference type="AlphaFoldDB" id="A0A1D1VXK1"/>
<dbReference type="Proteomes" id="UP000186922">
    <property type="component" value="Unassembled WGS sequence"/>
</dbReference>
<evidence type="ECO:0000313" key="2">
    <source>
        <dbReference type="Proteomes" id="UP000186922"/>
    </source>
</evidence>
<evidence type="ECO:0000313" key="1">
    <source>
        <dbReference type="EMBL" id="GAV06160.1"/>
    </source>
</evidence>
<accession>A0A1D1VXK1</accession>
<protein>
    <submittedName>
        <fullName evidence="1">Uncharacterized protein</fullName>
    </submittedName>
</protein>